<dbReference type="EMBL" id="CDQK01000005">
    <property type="protein sequence ID" value="CEP23829.1"/>
    <property type="molecule type" value="Genomic_DNA"/>
</dbReference>
<dbReference type="InterPro" id="IPR048920">
    <property type="entry name" value="REC102"/>
</dbReference>
<sequence>MEARSSKLTKQLFTQVWKSLKHQLEANYSDLDTFHVQLRDEIITDSVIAKFNSNIVERDAIDILDSIIVEVKYYTSNLAPAELMRELNYCHYSMLLCHWEHQIPFVFNIKAREMFKNNMDNMGNISFSLTNSSQLMMKLMRTIDFQPISVTDELEQLSKSSKYRKKKKRQQGYPIQFFSFSESDTQGWNL</sequence>
<dbReference type="Pfam" id="PF21736">
    <property type="entry name" value="REC102"/>
    <property type="match status" value="1"/>
</dbReference>
<dbReference type="AlphaFoldDB" id="A0A0H5CGY6"/>
<evidence type="ECO:0000313" key="1">
    <source>
        <dbReference type="EMBL" id="CEP23829.1"/>
    </source>
</evidence>
<proteinExistence type="predicted"/>
<name>A0A0H5CGY6_CYBJN</name>
<protein>
    <submittedName>
        <fullName evidence="1">Uncharacterized protein</fullName>
    </submittedName>
</protein>
<accession>A0A0H5CGY6</accession>
<reference evidence="2" key="1">
    <citation type="journal article" date="2015" name="J. Biotechnol.">
        <title>The structure of the Cyberlindnera jadinii genome and its relation to Candida utilis analyzed by the occurrence of single nucleotide polymorphisms.</title>
        <authorList>
            <person name="Rupp O."/>
            <person name="Brinkrolf K."/>
            <person name="Buerth C."/>
            <person name="Kunigo M."/>
            <person name="Schneider J."/>
            <person name="Jaenicke S."/>
            <person name="Goesmann A."/>
            <person name="Puehler A."/>
            <person name="Jaeger K.-E."/>
            <person name="Ernst J.F."/>
        </authorList>
    </citation>
    <scope>NUCLEOTIDE SEQUENCE [LARGE SCALE GENOMIC DNA]</scope>
    <source>
        <strain evidence="2">ATCC 18201 / CBS 1600 / BCRC 20928 / JCM 3617 / NBRC 0987 / NRRL Y-1542</strain>
    </source>
</reference>
<gene>
    <name evidence="1" type="ORF">BN1211_4494</name>
</gene>
<evidence type="ECO:0000313" key="2">
    <source>
        <dbReference type="Proteomes" id="UP000038830"/>
    </source>
</evidence>
<dbReference type="Proteomes" id="UP000038830">
    <property type="component" value="Unassembled WGS sequence"/>
</dbReference>
<organism evidence="1 2">
    <name type="scientific">Cyberlindnera jadinii (strain ATCC 18201 / CBS 1600 / BCRC 20928 / JCM 3617 / NBRC 0987 / NRRL Y-1542)</name>
    <name type="common">Torula yeast</name>
    <name type="synonym">Candida utilis</name>
    <dbReference type="NCBI Taxonomy" id="983966"/>
    <lineage>
        <taxon>Eukaryota</taxon>
        <taxon>Fungi</taxon>
        <taxon>Dikarya</taxon>
        <taxon>Ascomycota</taxon>
        <taxon>Saccharomycotina</taxon>
        <taxon>Saccharomycetes</taxon>
        <taxon>Phaffomycetales</taxon>
        <taxon>Phaffomycetaceae</taxon>
        <taxon>Cyberlindnera</taxon>
    </lineage>
</organism>